<dbReference type="EMBL" id="CAJPVJ010007982">
    <property type="protein sequence ID" value="CAG2171627.1"/>
    <property type="molecule type" value="Genomic_DNA"/>
</dbReference>
<keyword evidence="3 4" id="KW-0472">Membrane</keyword>
<evidence type="ECO:0000313" key="6">
    <source>
        <dbReference type="Proteomes" id="UP000728032"/>
    </source>
</evidence>
<evidence type="ECO:0000256" key="3">
    <source>
        <dbReference type="ARBA" id="ARBA00023136"/>
    </source>
</evidence>
<keyword evidence="1 4" id="KW-0812">Transmembrane</keyword>
<evidence type="ECO:0000313" key="5">
    <source>
        <dbReference type="EMBL" id="CAD7654440.1"/>
    </source>
</evidence>
<feature type="transmembrane region" description="Helical" evidence="4">
    <location>
        <begin position="192"/>
        <end position="212"/>
    </location>
</feature>
<name>A0A7R9M8V3_9ACAR</name>
<dbReference type="PANTHER" id="PTHR23121">
    <property type="entry name" value="SODIUM-DEPENDENT GLUCOSE TRANSPORTER 1"/>
    <property type="match status" value="1"/>
</dbReference>
<feature type="transmembrane region" description="Helical" evidence="4">
    <location>
        <begin position="36"/>
        <end position="54"/>
    </location>
</feature>
<evidence type="ECO:0000256" key="4">
    <source>
        <dbReference type="SAM" id="Phobius"/>
    </source>
</evidence>
<gene>
    <name evidence="5" type="ORF">ONB1V03_LOCUS11087</name>
</gene>
<evidence type="ECO:0000256" key="1">
    <source>
        <dbReference type="ARBA" id="ARBA00022692"/>
    </source>
</evidence>
<feature type="transmembrane region" description="Helical" evidence="4">
    <location>
        <begin position="75"/>
        <end position="95"/>
    </location>
</feature>
<sequence length="219" mass="25325">MLIGFLYTRINRQLTLALLISIQSMATIFMPYSTQIWHLYLCIFLYGLGIGAWNNSNNVILIEMWQQSSPSFLQFSQFIYGLGTILGPLIVGPYLTGEVDYMERLEVGNGTYRLLWNDTTVMDNEWQRRSRLKFPYMVGGLLQMIGPSLMFLMYVCRPYKYHSEEEDNGTGDERQPLITSIQKLTLTIPKKAIIICVSVYLAYGIMSDNMYMDFSPTFF</sequence>
<dbReference type="Gene3D" id="1.20.1250.20">
    <property type="entry name" value="MFS general substrate transporter like domains"/>
    <property type="match status" value="1"/>
</dbReference>
<dbReference type="SUPFAM" id="SSF103473">
    <property type="entry name" value="MFS general substrate transporter"/>
    <property type="match status" value="1"/>
</dbReference>
<proteinExistence type="predicted"/>
<accession>A0A7R9M8V3</accession>
<keyword evidence="6" id="KW-1185">Reference proteome</keyword>
<dbReference type="OrthoDB" id="6498765at2759"/>
<keyword evidence="2 4" id="KW-1133">Transmembrane helix</keyword>
<feature type="transmembrane region" description="Helical" evidence="4">
    <location>
        <begin position="134"/>
        <end position="155"/>
    </location>
</feature>
<organism evidence="5">
    <name type="scientific">Oppiella nova</name>
    <dbReference type="NCBI Taxonomy" id="334625"/>
    <lineage>
        <taxon>Eukaryota</taxon>
        <taxon>Metazoa</taxon>
        <taxon>Ecdysozoa</taxon>
        <taxon>Arthropoda</taxon>
        <taxon>Chelicerata</taxon>
        <taxon>Arachnida</taxon>
        <taxon>Acari</taxon>
        <taxon>Acariformes</taxon>
        <taxon>Sarcoptiformes</taxon>
        <taxon>Oribatida</taxon>
        <taxon>Brachypylina</taxon>
        <taxon>Oppioidea</taxon>
        <taxon>Oppiidae</taxon>
        <taxon>Oppiella</taxon>
    </lineage>
</organism>
<dbReference type="Proteomes" id="UP000728032">
    <property type="component" value="Unassembled WGS sequence"/>
</dbReference>
<dbReference type="PANTHER" id="PTHR23121:SF9">
    <property type="entry name" value="SODIUM-DEPENDENT GLUCOSE TRANSPORTER 1"/>
    <property type="match status" value="1"/>
</dbReference>
<dbReference type="EMBL" id="OC922807">
    <property type="protein sequence ID" value="CAD7654440.1"/>
    <property type="molecule type" value="Genomic_DNA"/>
</dbReference>
<dbReference type="InterPro" id="IPR036259">
    <property type="entry name" value="MFS_trans_sf"/>
</dbReference>
<feature type="non-terminal residue" evidence="5">
    <location>
        <position position="219"/>
    </location>
</feature>
<evidence type="ECO:0000256" key="2">
    <source>
        <dbReference type="ARBA" id="ARBA00022989"/>
    </source>
</evidence>
<reference evidence="5" key="1">
    <citation type="submission" date="2020-11" db="EMBL/GenBank/DDBJ databases">
        <authorList>
            <person name="Tran Van P."/>
        </authorList>
    </citation>
    <scope>NUCLEOTIDE SEQUENCE</scope>
</reference>
<dbReference type="AlphaFoldDB" id="A0A7R9M8V3"/>
<protein>
    <submittedName>
        <fullName evidence="5">Uncharacterized protein</fullName>
    </submittedName>
</protein>